<dbReference type="SUPFAM" id="SSF52540">
    <property type="entry name" value="P-loop containing nucleoside triphosphate hydrolases"/>
    <property type="match status" value="1"/>
</dbReference>
<dbReference type="RefSeq" id="XP_015590036.1">
    <property type="nucleotide sequence ID" value="XM_015734550.2"/>
</dbReference>
<dbReference type="GO" id="GO:0046872">
    <property type="term" value="F:metal ion binding"/>
    <property type="evidence" value="ECO:0007669"/>
    <property type="project" value="UniProtKB-KW"/>
</dbReference>
<protein>
    <submittedName>
        <fullName evidence="7">ADP-ribosylation factor-like protein 13B</fullName>
    </submittedName>
</protein>
<dbReference type="InterPro" id="IPR005225">
    <property type="entry name" value="Small_GTP-bd"/>
</dbReference>
<dbReference type="Pfam" id="PF00025">
    <property type="entry name" value="Arf"/>
    <property type="match status" value="1"/>
</dbReference>
<dbReference type="PANTHER" id="PTHR46090:SF2">
    <property type="entry name" value="ADP-RIBOSYLATION FACTOR-LIKE PROTEIN 13B"/>
    <property type="match status" value="1"/>
</dbReference>
<keyword evidence="6" id="KW-1185">Reference proteome</keyword>
<evidence type="ECO:0000256" key="4">
    <source>
        <dbReference type="PIRSR" id="PIRSR606689-2"/>
    </source>
</evidence>
<feature type="region of interest" description="Disordered" evidence="5">
    <location>
        <begin position="316"/>
        <end position="357"/>
    </location>
</feature>
<dbReference type="NCBIfam" id="TIGR00231">
    <property type="entry name" value="small_GTP"/>
    <property type="match status" value="1"/>
</dbReference>
<dbReference type="GO" id="GO:0003924">
    <property type="term" value="F:GTPase activity"/>
    <property type="evidence" value="ECO:0007669"/>
    <property type="project" value="InterPro"/>
</dbReference>
<dbReference type="GO" id="GO:0005525">
    <property type="term" value="F:GTP binding"/>
    <property type="evidence" value="ECO:0007669"/>
    <property type="project" value="UniProtKB-KW"/>
</dbReference>
<dbReference type="InterPro" id="IPR006689">
    <property type="entry name" value="Small_GTPase_ARF/SAR"/>
</dbReference>
<evidence type="ECO:0000256" key="5">
    <source>
        <dbReference type="SAM" id="MobiDB-lite"/>
    </source>
</evidence>
<dbReference type="PANTHER" id="PTHR46090">
    <property type="entry name" value="ADP-RIBOSYLATION FACTOR-LIKE PROTEIN 13B"/>
    <property type="match status" value="1"/>
</dbReference>
<dbReference type="SMART" id="SM00178">
    <property type="entry name" value="SAR"/>
    <property type="match status" value="1"/>
</dbReference>
<dbReference type="PRINTS" id="PR00328">
    <property type="entry name" value="SAR1GTPBP"/>
</dbReference>
<feature type="binding site" evidence="4">
    <location>
        <position position="52"/>
    </location>
    <ligand>
        <name>Mg(2+)</name>
        <dbReference type="ChEBI" id="CHEBI:18420"/>
    </ligand>
</feature>
<dbReference type="PROSITE" id="PS51417">
    <property type="entry name" value="ARF"/>
    <property type="match status" value="1"/>
</dbReference>
<dbReference type="InterPro" id="IPR051995">
    <property type="entry name" value="Ciliary_GTPase"/>
</dbReference>
<dbReference type="GO" id="GO:0048731">
    <property type="term" value="P:system development"/>
    <property type="evidence" value="ECO:0007669"/>
    <property type="project" value="UniProtKB-ARBA"/>
</dbReference>
<feature type="binding site" evidence="4">
    <location>
        <position position="35"/>
    </location>
    <ligand>
        <name>Mg(2+)</name>
        <dbReference type="ChEBI" id="CHEBI:18420"/>
    </ligand>
</feature>
<name>A0AAJ7BMY4_CEPCN</name>
<organism evidence="6 7">
    <name type="scientific">Cephus cinctus</name>
    <name type="common">Wheat stem sawfly</name>
    <dbReference type="NCBI Taxonomy" id="211228"/>
    <lineage>
        <taxon>Eukaryota</taxon>
        <taxon>Metazoa</taxon>
        <taxon>Ecdysozoa</taxon>
        <taxon>Arthropoda</taxon>
        <taxon>Hexapoda</taxon>
        <taxon>Insecta</taxon>
        <taxon>Pterygota</taxon>
        <taxon>Neoptera</taxon>
        <taxon>Endopterygota</taxon>
        <taxon>Hymenoptera</taxon>
        <taxon>Cephoidea</taxon>
        <taxon>Cephidae</taxon>
        <taxon>Cephus</taxon>
    </lineage>
</organism>
<dbReference type="GO" id="GO:0097500">
    <property type="term" value="P:receptor localization to non-motile cilium"/>
    <property type="evidence" value="ECO:0007669"/>
    <property type="project" value="TreeGrafter"/>
</dbReference>
<accession>A0AAJ7BMY4</accession>
<dbReference type="AlphaFoldDB" id="A0AAJ7BMY4"/>
<keyword evidence="4" id="KW-0479">Metal-binding</keyword>
<evidence type="ECO:0000256" key="3">
    <source>
        <dbReference type="PIRSR" id="PIRSR606689-1"/>
    </source>
</evidence>
<feature type="binding site" evidence="3">
    <location>
        <position position="74"/>
    </location>
    <ligand>
        <name>GTP</name>
        <dbReference type="ChEBI" id="CHEBI:37565"/>
    </ligand>
</feature>
<dbReference type="GO" id="GO:0097730">
    <property type="term" value="C:non-motile cilium"/>
    <property type="evidence" value="ECO:0007669"/>
    <property type="project" value="TreeGrafter"/>
</dbReference>
<dbReference type="Proteomes" id="UP000694920">
    <property type="component" value="Unplaced"/>
</dbReference>
<sequence>MGNCIRSAFKKLRRKRRVEKNIVLLLVGLDNAGKTLVLNRIAGNDDQHVLPTMGFRTVSLKYKRYHVKIYDLGGSPQIRSIWPKYYSDVHGLIYVVDASDISRLTENRVILGELISHENISGKPLLLLANKQDLNGAIDELDLVENLDIERIANAMRCPTRVETCSCFYPVSKSEIRTQGIINGYKWLLDTVLKNYTFLNSRIKEQVHTNGAAKKSADSNLDTISNYSTHSDPFKPIHELLLCKESSTSSVNVQSEVSKGKSSLKKLFNYTNKTAPLALGYQMSVSQSALHRTECNTTLFQVQSFNQENVTILDPRKLDLKENGSRSKRDRPYTAPQSFQRDLSRETVLAMPGQVPT</sequence>
<keyword evidence="4" id="KW-0460">Magnesium</keyword>
<dbReference type="GeneID" id="107265266"/>
<feature type="binding site" evidence="3">
    <location>
        <begin position="130"/>
        <end position="133"/>
    </location>
    <ligand>
        <name>GTP</name>
        <dbReference type="ChEBI" id="CHEBI:37565"/>
    </ligand>
</feature>
<dbReference type="KEGG" id="ccin:107265266"/>
<evidence type="ECO:0000313" key="7">
    <source>
        <dbReference type="RefSeq" id="XP_015590036.1"/>
    </source>
</evidence>
<feature type="binding site" evidence="3">
    <location>
        <begin position="28"/>
        <end position="35"/>
    </location>
    <ligand>
        <name>GTP</name>
        <dbReference type="ChEBI" id="CHEBI:37565"/>
    </ligand>
</feature>
<feature type="compositionally biased region" description="Basic and acidic residues" evidence="5">
    <location>
        <begin position="316"/>
        <end position="332"/>
    </location>
</feature>
<proteinExistence type="predicted"/>
<dbReference type="GO" id="GO:0060170">
    <property type="term" value="C:ciliary membrane"/>
    <property type="evidence" value="ECO:0007669"/>
    <property type="project" value="TreeGrafter"/>
</dbReference>
<keyword evidence="2 3" id="KW-0342">GTP-binding</keyword>
<dbReference type="GO" id="GO:0016192">
    <property type="term" value="P:vesicle-mediated transport"/>
    <property type="evidence" value="ECO:0007669"/>
    <property type="project" value="UniProtKB-ARBA"/>
</dbReference>
<reference evidence="7" key="1">
    <citation type="submission" date="2025-08" db="UniProtKB">
        <authorList>
            <consortium name="RefSeq"/>
        </authorList>
    </citation>
    <scope>IDENTIFICATION</scope>
</reference>
<evidence type="ECO:0000313" key="6">
    <source>
        <dbReference type="Proteomes" id="UP000694920"/>
    </source>
</evidence>
<dbReference type="GO" id="GO:1905515">
    <property type="term" value="P:non-motile cilium assembly"/>
    <property type="evidence" value="ECO:0007669"/>
    <property type="project" value="TreeGrafter"/>
</dbReference>
<dbReference type="GO" id="GO:0051649">
    <property type="term" value="P:establishment of localization in cell"/>
    <property type="evidence" value="ECO:0007669"/>
    <property type="project" value="UniProtKB-ARBA"/>
</dbReference>
<dbReference type="Gene3D" id="3.40.50.300">
    <property type="entry name" value="P-loop containing nucleotide triphosphate hydrolases"/>
    <property type="match status" value="1"/>
</dbReference>
<dbReference type="SMART" id="SM00177">
    <property type="entry name" value="ARF"/>
    <property type="match status" value="1"/>
</dbReference>
<gene>
    <name evidence="7" type="primary">LOC107265266</name>
</gene>
<evidence type="ECO:0000256" key="2">
    <source>
        <dbReference type="ARBA" id="ARBA00023134"/>
    </source>
</evidence>
<keyword evidence="1 3" id="KW-0547">Nucleotide-binding</keyword>
<dbReference type="InterPro" id="IPR027417">
    <property type="entry name" value="P-loop_NTPase"/>
</dbReference>
<evidence type="ECO:0000256" key="1">
    <source>
        <dbReference type="ARBA" id="ARBA00022741"/>
    </source>
</evidence>